<feature type="compositionally biased region" description="Low complexity" evidence="1">
    <location>
        <begin position="409"/>
        <end position="422"/>
    </location>
</feature>
<gene>
    <name evidence="2" type="ORF">WJX81_008123</name>
</gene>
<feature type="region of interest" description="Disordered" evidence="1">
    <location>
        <begin position="709"/>
        <end position="731"/>
    </location>
</feature>
<dbReference type="InterPro" id="IPR045700">
    <property type="entry name" value="Rab3GAP1"/>
</dbReference>
<evidence type="ECO:0008006" key="4">
    <source>
        <dbReference type="Google" id="ProtNLM"/>
    </source>
</evidence>
<dbReference type="EMBL" id="JALJOU010000002">
    <property type="protein sequence ID" value="KAK9846001.1"/>
    <property type="molecule type" value="Genomic_DNA"/>
</dbReference>
<reference evidence="2 3" key="1">
    <citation type="journal article" date="2024" name="Nat. Commun.">
        <title>Phylogenomics reveals the evolutionary origins of lichenization in chlorophyte algae.</title>
        <authorList>
            <person name="Puginier C."/>
            <person name="Libourel C."/>
            <person name="Otte J."/>
            <person name="Skaloud P."/>
            <person name="Haon M."/>
            <person name="Grisel S."/>
            <person name="Petersen M."/>
            <person name="Berrin J.G."/>
            <person name="Delaux P.M."/>
            <person name="Dal Grande F."/>
            <person name="Keller J."/>
        </authorList>
    </citation>
    <scope>NUCLEOTIDE SEQUENCE [LARGE SCALE GENOMIC DNA]</scope>
    <source>
        <strain evidence="2 3">SAG 245.80</strain>
    </source>
</reference>
<organism evidence="2 3">
    <name type="scientific">Elliptochloris bilobata</name>
    <dbReference type="NCBI Taxonomy" id="381761"/>
    <lineage>
        <taxon>Eukaryota</taxon>
        <taxon>Viridiplantae</taxon>
        <taxon>Chlorophyta</taxon>
        <taxon>core chlorophytes</taxon>
        <taxon>Trebouxiophyceae</taxon>
        <taxon>Trebouxiophyceae incertae sedis</taxon>
        <taxon>Elliptochloris clade</taxon>
        <taxon>Elliptochloris</taxon>
    </lineage>
</organism>
<proteinExistence type="predicted"/>
<dbReference type="GO" id="GO:0005096">
    <property type="term" value="F:GTPase activator activity"/>
    <property type="evidence" value="ECO:0007669"/>
    <property type="project" value="InterPro"/>
</dbReference>
<feature type="region of interest" description="Disordered" evidence="1">
    <location>
        <begin position="398"/>
        <end position="428"/>
    </location>
</feature>
<dbReference type="AlphaFoldDB" id="A0AAW1SKI0"/>
<dbReference type="PANTHER" id="PTHR21422">
    <property type="entry name" value="RAB3 GTPASE-ACTIVATING PROTEIN CATALYTIC SUBUNIT"/>
    <property type="match status" value="1"/>
</dbReference>
<comment type="caution">
    <text evidence="2">The sequence shown here is derived from an EMBL/GenBank/DDBJ whole genome shotgun (WGS) entry which is preliminary data.</text>
</comment>
<evidence type="ECO:0000313" key="2">
    <source>
        <dbReference type="EMBL" id="KAK9846001.1"/>
    </source>
</evidence>
<keyword evidence="3" id="KW-1185">Reference proteome</keyword>
<evidence type="ECO:0000256" key="1">
    <source>
        <dbReference type="SAM" id="MobiDB-lite"/>
    </source>
</evidence>
<name>A0AAW1SKI0_9CHLO</name>
<protein>
    <recommendedName>
        <fullName evidence="4">Rab3 GTPase-activating protein catalytic subunit</fullName>
    </recommendedName>
</protein>
<evidence type="ECO:0000313" key="3">
    <source>
        <dbReference type="Proteomes" id="UP001445335"/>
    </source>
</evidence>
<sequence>MATGEEELRERALLEDKEALPGLAQTRAVLPHALPLRSEPYILTLREARPLRDRAHKLQAWFGADAFVLLQPGSFSRVCLDEQEAATLVAALGAAAGACGAPWPALVPVHDPLRDSYWGVGAAGAASVHLDSDSVHVSQPPARLTQVEGQVALFAQQLAPYAPLAAAAAAAVGADAPPSALAAASAGRVPGAYALGVTVAARRTYELPAAPGEEDEADPDDLALMSEDWDAHAAWRPWAAQRNPLGALEVDLEWGRTAAAAALDARALTLAAGPRWWLAALAPRVPQPRRGLSLQVPERWRQPLRIQSAAAVAVAVQDGGEASAEPDGSFGAMLAALLAGRAAAADAKDMSQLAASEWWSRRGVHVPALPPEVVLQDVLRDLFQAPLLPAAFSAGFPSTAAQPGREGAEGAASDSAGQGSRAPQLPRGAPSGALASRLALHALVFGNTRAVAALWARFVRELRFSHWEPRAGDAAAGGARTAEFVALAPVVRAAAPVTSDAMEERAAALAALGVDAAARAKAEGAAALADARAFRAANPGLAAGGSAGLAAFCSWRAWAGRGGAAADAAAEQAAWAAADALPAAEQRSAEADALAGGERALHWLETLPPAAAWEALLPLALNAAAALLGRARGAALAPAASALDRFGAEAQRVLSRPASATSELARLAATLRWAERGPVALGVELVDGAERALVDALMRRRPLGARAEAPDLAAAHTGDASGDDDGLEDGVGWGEPAQAEWLLDRHRMYVRVRRGEMRLATVIVAEP</sequence>
<dbReference type="PANTHER" id="PTHR21422:SF9">
    <property type="entry name" value="RAB3 GTPASE-ACTIVATING PROTEIN CATALYTIC SUBUNIT"/>
    <property type="match status" value="1"/>
</dbReference>
<dbReference type="Proteomes" id="UP001445335">
    <property type="component" value="Unassembled WGS sequence"/>
</dbReference>
<accession>A0AAW1SKI0</accession>